<keyword evidence="4" id="KW-0479">Metal-binding</keyword>
<dbReference type="PANTHER" id="PTHR11851:SF149">
    <property type="entry name" value="GH01077P"/>
    <property type="match status" value="1"/>
</dbReference>
<keyword evidence="5" id="KW-0378">Hydrolase</keyword>
<dbReference type="GO" id="GO:0008237">
    <property type="term" value="F:metallopeptidase activity"/>
    <property type="evidence" value="ECO:0007669"/>
    <property type="project" value="UniProtKB-KW"/>
</dbReference>
<dbReference type="SUPFAM" id="SSF63411">
    <property type="entry name" value="LuxS/MPP-like metallohydrolase"/>
    <property type="match status" value="2"/>
</dbReference>
<dbReference type="InterPro" id="IPR011249">
    <property type="entry name" value="Metalloenz_LuxS/M16"/>
</dbReference>
<comment type="caution">
    <text evidence="11">The sequence shown here is derived from an EMBL/GenBank/DDBJ whole genome shotgun (WGS) entry which is preliminary data.</text>
</comment>
<keyword evidence="3" id="KW-0645">Protease</keyword>
<reference evidence="11" key="2">
    <citation type="submission" date="2023-05" db="EMBL/GenBank/DDBJ databases">
        <authorList>
            <person name="Schelkunov M.I."/>
        </authorList>
    </citation>
    <scope>NUCLEOTIDE SEQUENCE</scope>
    <source>
        <strain evidence="11">Hsosn_3</strain>
        <tissue evidence="11">Leaf</tissue>
    </source>
</reference>
<dbReference type="GO" id="GO:0046872">
    <property type="term" value="F:metal ion binding"/>
    <property type="evidence" value="ECO:0007669"/>
    <property type="project" value="UniProtKB-KW"/>
</dbReference>
<evidence type="ECO:0000256" key="1">
    <source>
        <dbReference type="ARBA" id="ARBA00001947"/>
    </source>
</evidence>
<dbReference type="GO" id="GO:0005739">
    <property type="term" value="C:mitochondrion"/>
    <property type="evidence" value="ECO:0007669"/>
    <property type="project" value="UniProtKB-SubCell"/>
</dbReference>
<dbReference type="Pfam" id="PF05193">
    <property type="entry name" value="Peptidase_M16_C"/>
    <property type="match status" value="1"/>
</dbReference>
<comment type="cofactor">
    <cofactor evidence="1">
        <name>Zn(2+)</name>
        <dbReference type="ChEBI" id="CHEBI:29105"/>
    </cofactor>
</comment>
<evidence type="ECO:0000313" key="11">
    <source>
        <dbReference type="EMBL" id="KAK1387096.1"/>
    </source>
</evidence>
<dbReference type="Proteomes" id="UP001237642">
    <property type="component" value="Unassembled WGS sequence"/>
</dbReference>
<evidence type="ECO:0000259" key="10">
    <source>
        <dbReference type="Pfam" id="PF05193"/>
    </source>
</evidence>
<evidence type="ECO:0000256" key="5">
    <source>
        <dbReference type="ARBA" id="ARBA00022801"/>
    </source>
</evidence>
<dbReference type="Gene3D" id="3.30.830.10">
    <property type="entry name" value="Metalloenzyme, LuxS/M16 peptidase-like"/>
    <property type="match status" value="2"/>
</dbReference>
<dbReference type="InterPro" id="IPR050361">
    <property type="entry name" value="MPP/UQCRC_Complex"/>
</dbReference>
<keyword evidence="6" id="KW-0862">Zinc</keyword>
<comment type="subcellular location">
    <subcellularLocation>
        <location evidence="2">Mitochondrion</location>
    </subcellularLocation>
</comment>
<keyword evidence="7" id="KW-0482">Metalloprotease</keyword>
<dbReference type="PANTHER" id="PTHR11851">
    <property type="entry name" value="METALLOPROTEASE"/>
    <property type="match status" value="1"/>
</dbReference>
<feature type="domain" description="Peptidase M16 N-terminal" evidence="9">
    <location>
        <begin position="58"/>
        <end position="201"/>
    </location>
</feature>
<evidence type="ECO:0000256" key="2">
    <source>
        <dbReference type="ARBA" id="ARBA00004173"/>
    </source>
</evidence>
<keyword evidence="8" id="KW-0496">Mitochondrion</keyword>
<dbReference type="Pfam" id="PF00675">
    <property type="entry name" value="Peptidase_M16"/>
    <property type="match status" value="1"/>
</dbReference>
<evidence type="ECO:0000259" key="9">
    <source>
        <dbReference type="Pfam" id="PF00675"/>
    </source>
</evidence>
<evidence type="ECO:0000256" key="8">
    <source>
        <dbReference type="ARBA" id="ARBA00023128"/>
    </source>
</evidence>
<dbReference type="GO" id="GO:0006508">
    <property type="term" value="P:proteolysis"/>
    <property type="evidence" value="ECO:0007669"/>
    <property type="project" value="UniProtKB-KW"/>
</dbReference>
<evidence type="ECO:0000256" key="3">
    <source>
        <dbReference type="ARBA" id="ARBA00022670"/>
    </source>
</evidence>
<reference evidence="11" key="1">
    <citation type="submission" date="2023-02" db="EMBL/GenBank/DDBJ databases">
        <title>Genome of toxic invasive species Heracleum sosnowskyi carries increased number of genes despite the absence of recent whole-genome duplications.</title>
        <authorList>
            <person name="Schelkunov M."/>
            <person name="Shtratnikova V."/>
            <person name="Makarenko M."/>
            <person name="Klepikova A."/>
            <person name="Omelchenko D."/>
            <person name="Novikova G."/>
            <person name="Obukhova E."/>
            <person name="Bogdanov V."/>
            <person name="Penin A."/>
            <person name="Logacheva M."/>
        </authorList>
    </citation>
    <scope>NUCLEOTIDE SEQUENCE</scope>
    <source>
        <strain evidence="11">Hsosn_3</strain>
        <tissue evidence="11">Leaf</tissue>
    </source>
</reference>
<dbReference type="AlphaFoldDB" id="A0AAD8IK94"/>
<name>A0AAD8IK94_9APIA</name>
<accession>A0AAD8IK94</accession>
<sequence>MLKHHLKLVPRRRTFWTAAPPSSPFTKYSENYPSKIDHKILFSSLPPTQLTRLPNRLRVATQLLPTNNTTTVGIWVDPGPYLTSSKWKGVNHVLDRVIYKGTDLEKEIAMMGGDLLALTSREQISFQATNLIGGGGDVSLALQFLGAVLEYPRFGDEDVHREFAMVSRERQEAEDQLAKEFLLEHLHACAFEISAPGTPIVGSATKVITKEDVRNYMSEHFTPDRMVVVAAGGGIRHEEITEQAKSIFNKPGRGVSLDRLVKQGKDLYKKVLRAPKILFEEPEDIFTGSEVRFEDCGEALGKFAIAFKGASWSDADSVQLMVIKELLSSTLLARLGSEGIAENMTIFNTNYKDVGLFGVYAISKPEFSGDLASLVMLELTQLCSKVSRDDLVRARNKVKASLLLNMDKTKCVAEDIGCQILAHGQRIPYAELFEDIDAVDVKDIKAVVSRFIYNQDIVVVAAGAVQGIPDYNWFRRRTFGCS</sequence>
<evidence type="ECO:0000256" key="7">
    <source>
        <dbReference type="ARBA" id="ARBA00023049"/>
    </source>
</evidence>
<keyword evidence="12" id="KW-1185">Reference proteome</keyword>
<dbReference type="EMBL" id="JAUIZM010000004">
    <property type="protein sequence ID" value="KAK1387096.1"/>
    <property type="molecule type" value="Genomic_DNA"/>
</dbReference>
<evidence type="ECO:0000256" key="4">
    <source>
        <dbReference type="ARBA" id="ARBA00022723"/>
    </source>
</evidence>
<organism evidence="11 12">
    <name type="scientific">Heracleum sosnowskyi</name>
    <dbReference type="NCBI Taxonomy" id="360622"/>
    <lineage>
        <taxon>Eukaryota</taxon>
        <taxon>Viridiplantae</taxon>
        <taxon>Streptophyta</taxon>
        <taxon>Embryophyta</taxon>
        <taxon>Tracheophyta</taxon>
        <taxon>Spermatophyta</taxon>
        <taxon>Magnoliopsida</taxon>
        <taxon>eudicotyledons</taxon>
        <taxon>Gunneridae</taxon>
        <taxon>Pentapetalae</taxon>
        <taxon>asterids</taxon>
        <taxon>campanulids</taxon>
        <taxon>Apiales</taxon>
        <taxon>Apiaceae</taxon>
        <taxon>Apioideae</taxon>
        <taxon>apioid superclade</taxon>
        <taxon>Tordylieae</taxon>
        <taxon>Tordyliinae</taxon>
        <taxon>Heracleum</taxon>
    </lineage>
</organism>
<protein>
    <submittedName>
        <fullName evidence="11">Mitochondrial processing peptidase, beta subunit, and related enzymes (Insulinase superfamily)</fullName>
    </submittedName>
</protein>
<dbReference type="InterPro" id="IPR011765">
    <property type="entry name" value="Pept_M16_N"/>
</dbReference>
<feature type="domain" description="Peptidase M16 C-terminal" evidence="10">
    <location>
        <begin position="208"/>
        <end position="397"/>
    </location>
</feature>
<evidence type="ECO:0000256" key="6">
    <source>
        <dbReference type="ARBA" id="ARBA00022833"/>
    </source>
</evidence>
<dbReference type="InterPro" id="IPR007863">
    <property type="entry name" value="Peptidase_M16_C"/>
</dbReference>
<evidence type="ECO:0000313" key="12">
    <source>
        <dbReference type="Proteomes" id="UP001237642"/>
    </source>
</evidence>
<gene>
    <name evidence="11" type="ORF">POM88_015274</name>
</gene>
<proteinExistence type="predicted"/>